<dbReference type="Proteomes" id="UP001498476">
    <property type="component" value="Unassembled WGS sequence"/>
</dbReference>
<name>A0ABR1H0F3_9HYPO</name>
<gene>
    <name evidence="1" type="ORF">QQX98_006591</name>
</gene>
<reference evidence="1 2" key="1">
    <citation type="journal article" date="2025" name="Microbiol. Resour. Announc.">
        <title>Draft genome sequences for Neonectria magnoliae and Neonectria punicea, canker pathogens of Liriodendron tulipifera and Acer saccharum in West Virginia.</title>
        <authorList>
            <person name="Petronek H.M."/>
            <person name="Kasson M.T."/>
            <person name="Metheny A.M."/>
            <person name="Stauder C.M."/>
            <person name="Lovett B."/>
            <person name="Lynch S.C."/>
            <person name="Garnas J.R."/>
            <person name="Kasson L.R."/>
            <person name="Stajich J.E."/>
        </authorList>
    </citation>
    <scope>NUCLEOTIDE SEQUENCE [LARGE SCALE GENOMIC DNA]</scope>
    <source>
        <strain evidence="1 2">NRRL 64653</strain>
    </source>
</reference>
<protein>
    <submittedName>
        <fullName evidence="1">Uncharacterized protein</fullName>
    </submittedName>
</protein>
<dbReference type="EMBL" id="JAZAVJ010000100">
    <property type="protein sequence ID" value="KAK7414564.1"/>
    <property type="molecule type" value="Genomic_DNA"/>
</dbReference>
<evidence type="ECO:0000313" key="2">
    <source>
        <dbReference type="Proteomes" id="UP001498476"/>
    </source>
</evidence>
<sequence length="427" mass="49632">MAPCPSFITLPPELRNKIYEEYFVVEGGYIFDFESGKLTVANGHRIHLGLVSTCKFIASETQYSLERAKRLLIPDVWCIQPIFMEALFGGSLTTIVRLSHTLFGFSDAFMAWNMSKKFPAFNNKTARALNVLDLCRVPWAFPTKAHLHRMVRELGNCESLQPLNGRQYRFTAASITIRFLDSISANARLRIRNIVVQEDRRAGAYPECHAQGLIPFCQENKFLRIERRVNLWRTIFQEPDMDWWDYSYSFFSSDSPGEYLKQKLTPKLREPLGHWLFEALGLLDDGMPPDSFTLVLDGDPAPELTTEIFQAAIHRDITWERAFKAAYDRNILPAPQYYTFDEGPFIQAMQHLVDKTSIIRCNFDPGEPWDFEKIIEQARGWDSEKWRRSFGNCRPTHFETTPPLPKWSDLLLDNFDPEWRKYWTANG</sequence>
<keyword evidence="2" id="KW-1185">Reference proteome</keyword>
<organism evidence="1 2">
    <name type="scientific">Neonectria punicea</name>
    <dbReference type="NCBI Taxonomy" id="979145"/>
    <lineage>
        <taxon>Eukaryota</taxon>
        <taxon>Fungi</taxon>
        <taxon>Dikarya</taxon>
        <taxon>Ascomycota</taxon>
        <taxon>Pezizomycotina</taxon>
        <taxon>Sordariomycetes</taxon>
        <taxon>Hypocreomycetidae</taxon>
        <taxon>Hypocreales</taxon>
        <taxon>Nectriaceae</taxon>
        <taxon>Neonectria</taxon>
    </lineage>
</organism>
<evidence type="ECO:0000313" key="1">
    <source>
        <dbReference type="EMBL" id="KAK7414564.1"/>
    </source>
</evidence>
<comment type="caution">
    <text evidence="1">The sequence shown here is derived from an EMBL/GenBank/DDBJ whole genome shotgun (WGS) entry which is preliminary data.</text>
</comment>
<proteinExistence type="predicted"/>
<accession>A0ABR1H0F3</accession>